<dbReference type="PANTHER" id="PTHR45125">
    <property type="entry name" value="F21J9.4-RELATED"/>
    <property type="match status" value="1"/>
</dbReference>
<evidence type="ECO:0000313" key="2">
    <source>
        <dbReference type="Proteomes" id="UP000054564"/>
    </source>
</evidence>
<accession>A0A0L0VBC2</accession>
<comment type="caution">
    <text evidence="1">The sequence shown here is derived from an EMBL/GenBank/DDBJ whole genome shotgun (WGS) entry which is preliminary data.</text>
</comment>
<proteinExistence type="predicted"/>
<dbReference type="AlphaFoldDB" id="A0A0L0VBC2"/>
<dbReference type="EMBL" id="AJIL01000080">
    <property type="protein sequence ID" value="KNE96575.1"/>
    <property type="molecule type" value="Genomic_DNA"/>
</dbReference>
<reference evidence="2" key="1">
    <citation type="submission" date="2014-03" db="EMBL/GenBank/DDBJ databases">
        <title>The Genome Sequence of Puccinia striiformis f. sp. tritici PST-78.</title>
        <authorList>
            <consortium name="The Broad Institute Genome Sequencing Platform"/>
            <person name="Cuomo C."/>
            <person name="Hulbert S."/>
            <person name="Chen X."/>
            <person name="Walker B."/>
            <person name="Young S.K."/>
            <person name="Zeng Q."/>
            <person name="Gargeya S."/>
            <person name="Fitzgerald M."/>
            <person name="Haas B."/>
            <person name="Abouelleil A."/>
            <person name="Alvarado L."/>
            <person name="Arachchi H.M."/>
            <person name="Berlin A.M."/>
            <person name="Chapman S.B."/>
            <person name="Goldberg J."/>
            <person name="Griggs A."/>
            <person name="Gujja S."/>
            <person name="Hansen M."/>
            <person name="Howarth C."/>
            <person name="Imamovic A."/>
            <person name="Larimer J."/>
            <person name="McCowan C."/>
            <person name="Montmayeur A."/>
            <person name="Murphy C."/>
            <person name="Neiman D."/>
            <person name="Pearson M."/>
            <person name="Priest M."/>
            <person name="Roberts A."/>
            <person name="Saif S."/>
            <person name="Shea T."/>
            <person name="Sisk P."/>
            <person name="Sykes S."/>
            <person name="Wortman J."/>
            <person name="Nusbaum C."/>
            <person name="Birren B."/>
        </authorList>
    </citation>
    <scope>NUCLEOTIDE SEQUENCE [LARGE SCALE GENOMIC DNA]</scope>
    <source>
        <strain evidence="2">race PST-78</strain>
    </source>
</reference>
<organism evidence="1 2">
    <name type="scientific">Puccinia striiformis f. sp. tritici PST-78</name>
    <dbReference type="NCBI Taxonomy" id="1165861"/>
    <lineage>
        <taxon>Eukaryota</taxon>
        <taxon>Fungi</taxon>
        <taxon>Dikarya</taxon>
        <taxon>Basidiomycota</taxon>
        <taxon>Pucciniomycotina</taxon>
        <taxon>Pucciniomycetes</taxon>
        <taxon>Pucciniales</taxon>
        <taxon>Pucciniaceae</taxon>
        <taxon>Puccinia</taxon>
    </lineage>
</organism>
<evidence type="ECO:0000313" key="1">
    <source>
        <dbReference type="EMBL" id="KNE96575.1"/>
    </source>
</evidence>
<dbReference type="PANTHER" id="PTHR45125:SF3">
    <property type="entry name" value="NO-APICAL-MERISTEM-ASSOCIATED CARBOXY-TERMINAL DOMAIN PROTEIN"/>
    <property type="match status" value="1"/>
</dbReference>
<protein>
    <submittedName>
        <fullName evidence="1">Uncharacterized protein</fullName>
    </submittedName>
</protein>
<dbReference type="Proteomes" id="UP000054564">
    <property type="component" value="Unassembled WGS sequence"/>
</dbReference>
<keyword evidence="2" id="KW-1185">Reference proteome</keyword>
<gene>
    <name evidence="1" type="ORF">PSTG_10133</name>
</gene>
<dbReference type="OrthoDB" id="2507429at2759"/>
<sequence length="67" mass="7395">MKPDTSRMWSSIKSGWQILQHTVNKFCGCLKQVNLANQSGTTVEDCFVCALQLYQALSVTGKKAKGD</sequence>
<name>A0A0L0VBC2_9BASI</name>